<organism evidence="1 2">
    <name type="scientific">Inhella inkyongensis</name>
    <dbReference type="NCBI Taxonomy" id="392593"/>
    <lineage>
        <taxon>Bacteria</taxon>
        <taxon>Pseudomonadati</taxon>
        <taxon>Pseudomonadota</taxon>
        <taxon>Betaproteobacteria</taxon>
        <taxon>Burkholderiales</taxon>
        <taxon>Sphaerotilaceae</taxon>
        <taxon>Inhella</taxon>
    </lineage>
</organism>
<evidence type="ECO:0000313" key="2">
    <source>
        <dbReference type="Proteomes" id="UP000554837"/>
    </source>
</evidence>
<keyword evidence="2" id="KW-1185">Reference proteome</keyword>
<dbReference type="InterPro" id="IPR025444">
    <property type="entry name" value="Monooxy_af470"/>
</dbReference>
<protein>
    <recommendedName>
        <fullName evidence="3">DUF4188 domain-containing protein</fullName>
    </recommendedName>
</protein>
<reference evidence="1 2" key="1">
    <citation type="submission" date="2020-08" db="EMBL/GenBank/DDBJ databases">
        <title>Genomic Encyclopedia of Type Strains, Phase IV (KMG-IV): sequencing the most valuable type-strain genomes for metagenomic binning, comparative biology and taxonomic classification.</title>
        <authorList>
            <person name="Goeker M."/>
        </authorList>
    </citation>
    <scope>NUCLEOTIDE SEQUENCE [LARGE SCALE GENOMIC DNA]</scope>
    <source>
        <strain evidence="1 2">DSM 23958</strain>
    </source>
</reference>
<name>A0A840S3E8_9BURK</name>
<evidence type="ECO:0008006" key="3">
    <source>
        <dbReference type="Google" id="ProtNLM"/>
    </source>
</evidence>
<dbReference type="Pfam" id="PF13826">
    <property type="entry name" value="Monooxy_af470-like"/>
    <property type="match status" value="1"/>
</dbReference>
<accession>A0A840S3E8</accession>
<gene>
    <name evidence="1" type="ORF">HNQ51_000879</name>
</gene>
<dbReference type="EMBL" id="JACHHO010000001">
    <property type="protein sequence ID" value="MBB5203586.1"/>
    <property type="molecule type" value="Genomic_DNA"/>
</dbReference>
<dbReference type="AlphaFoldDB" id="A0A840S3E8"/>
<evidence type="ECO:0000313" key="1">
    <source>
        <dbReference type="EMBL" id="MBB5203586.1"/>
    </source>
</evidence>
<comment type="caution">
    <text evidence="1">The sequence shown here is derived from an EMBL/GenBank/DDBJ whole genome shotgun (WGS) entry which is preliminary data.</text>
</comment>
<proteinExistence type="predicted"/>
<sequence length="157" mass="17791">MSAQPMRRCAQISGEFVVFLIGMRINRPLRVDRWAPVMAAMPRMLKELQAHPELGYLHGESWVGRTTLMLQYWRSLDQLMAYAKDRQAAHLPAWKAFNQRLGRDGAVGIWHETYVVTPGRFESVYVNMPDFGLGRAAACVEVGAGRATAMERMKATH</sequence>
<dbReference type="Proteomes" id="UP000554837">
    <property type="component" value="Unassembled WGS sequence"/>
</dbReference>
<dbReference type="RefSeq" id="WP_246071430.1">
    <property type="nucleotide sequence ID" value="NZ_CP040709.1"/>
</dbReference>